<evidence type="ECO:0000256" key="1">
    <source>
        <dbReference type="ARBA" id="ARBA00006754"/>
    </source>
</evidence>
<dbReference type="AlphaFoldDB" id="A0A5Q3QIH7"/>
<dbReference type="InterPro" id="IPR041522">
    <property type="entry name" value="CdaR_GGDEF"/>
</dbReference>
<evidence type="ECO:0000313" key="5">
    <source>
        <dbReference type="EMBL" id="QGK70657.1"/>
    </source>
</evidence>
<proteinExistence type="inferred from homology"/>
<protein>
    <submittedName>
        <fullName evidence="5">PucR family transcriptional regulator</fullName>
    </submittedName>
</protein>
<evidence type="ECO:0000259" key="3">
    <source>
        <dbReference type="Pfam" id="PF13556"/>
    </source>
</evidence>
<evidence type="ECO:0000313" key="6">
    <source>
        <dbReference type="Proteomes" id="UP000371041"/>
    </source>
</evidence>
<gene>
    <name evidence="5" type="ORF">GIY23_15070</name>
</gene>
<dbReference type="Pfam" id="PF13556">
    <property type="entry name" value="HTH_30"/>
    <property type="match status" value="1"/>
</dbReference>
<dbReference type="InterPro" id="IPR012914">
    <property type="entry name" value="PucR_dom"/>
</dbReference>
<evidence type="ECO:0000259" key="2">
    <source>
        <dbReference type="Pfam" id="PF07905"/>
    </source>
</evidence>
<dbReference type="Proteomes" id="UP000371041">
    <property type="component" value="Chromosome"/>
</dbReference>
<dbReference type="Gene3D" id="1.10.10.2840">
    <property type="entry name" value="PucR C-terminal helix-turn-helix domain"/>
    <property type="match status" value="1"/>
</dbReference>
<feature type="domain" description="PucR C-terminal helix-turn-helix" evidence="3">
    <location>
        <begin position="418"/>
        <end position="465"/>
    </location>
</feature>
<feature type="domain" description="CdaR GGDEF-like" evidence="4">
    <location>
        <begin position="279"/>
        <end position="369"/>
    </location>
</feature>
<dbReference type="InterPro" id="IPR042070">
    <property type="entry name" value="PucR_C-HTH_sf"/>
</dbReference>
<feature type="domain" description="Purine catabolism PurC-like" evidence="2">
    <location>
        <begin position="8"/>
        <end position="122"/>
    </location>
</feature>
<dbReference type="KEGG" id="sace:GIY23_15070"/>
<dbReference type="Pfam" id="PF17853">
    <property type="entry name" value="GGDEF_2"/>
    <property type="match status" value="1"/>
</dbReference>
<dbReference type="InterPro" id="IPR025736">
    <property type="entry name" value="PucR_C-HTH_dom"/>
</dbReference>
<dbReference type="PANTHER" id="PTHR33744:SF1">
    <property type="entry name" value="DNA-BINDING TRANSCRIPTIONAL ACTIVATOR ADER"/>
    <property type="match status" value="1"/>
</dbReference>
<dbReference type="InterPro" id="IPR051448">
    <property type="entry name" value="CdaR-like_regulators"/>
</dbReference>
<dbReference type="PANTHER" id="PTHR33744">
    <property type="entry name" value="CARBOHYDRATE DIACID REGULATOR"/>
    <property type="match status" value="1"/>
</dbReference>
<dbReference type="EMBL" id="CP045929">
    <property type="protein sequence ID" value="QGK70657.1"/>
    <property type="molecule type" value="Genomic_DNA"/>
</dbReference>
<keyword evidence="6" id="KW-1185">Reference proteome</keyword>
<sequence length="497" mass="52645">MSISLGAVLAHSSVAPAAPELLAGDASVSVRWVHSSEVLDLAHLLRGGELVLTAGLVLVDSPAARQRRYVRELVARGVAAVAIETSHAVPEPVLEEARRLGFAVVRLTRTVPFVEIAESVNGLLVNESVHRLRLADTLSDELSEHLINGHDLDGLVAHLAARLHASVSVRDVGGGVLAWSGSDAPEGGTLREASITIRHVVSATLVVRATGHTDPVLLDAALDRAPHAVALALMRAHSSEVDTPAVEAFFHALRQPEHAPVSVELLLEATPLAGACSFAVLVMPAGATTAAVEQAACRHGRQVLSRLGPEGLLSVVGLPEQGGQAREALIADVRHVADEDAVRVAVGTLVASAADLPRAVTETRRCLEVGVDDLVVDAARFSVERLVISAGDRAPWEDFVQEHLGPVLALEPVRRERLLNTLIAHVDCAANKTATAKRLHLQRQTLYQRLERLSAVLQQDVATPSPDLGVAVRVFRALQAIRPPVSEQTAERATAPS</sequence>
<evidence type="ECO:0000259" key="4">
    <source>
        <dbReference type="Pfam" id="PF17853"/>
    </source>
</evidence>
<comment type="similarity">
    <text evidence="1">Belongs to the CdaR family.</text>
</comment>
<reference evidence="6" key="1">
    <citation type="submission" date="2019-11" db="EMBL/GenBank/DDBJ databases">
        <title>The complete genome sequence of Saccharopolyspora sp. E2A.</title>
        <authorList>
            <person name="Zhang G."/>
        </authorList>
    </citation>
    <scope>NUCLEOTIDE SEQUENCE [LARGE SCALE GENOMIC DNA]</scope>
    <source>
        <strain evidence="6">E2A</strain>
    </source>
</reference>
<dbReference type="Pfam" id="PF07905">
    <property type="entry name" value="PucR"/>
    <property type="match status" value="1"/>
</dbReference>
<name>A0A5Q3QIH7_9PSEU</name>
<accession>A0A5Q3QIH7</accession>
<organism evidence="5 6">
    <name type="scientific">Allosaccharopolyspora coralli</name>
    <dbReference type="NCBI Taxonomy" id="2665642"/>
    <lineage>
        <taxon>Bacteria</taxon>
        <taxon>Bacillati</taxon>
        <taxon>Actinomycetota</taxon>
        <taxon>Actinomycetes</taxon>
        <taxon>Pseudonocardiales</taxon>
        <taxon>Pseudonocardiaceae</taxon>
        <taxon>Allosaccharopolyspora</taxon>
    </lineage>
</organism>
<dbReference type="RefSeq" id="WP_154077239.1">
    <property type="nucleotide sequence ID" value="NZ_CP045929.1"/>
</dbReference>